<keyword evidence="1" id="KW-1133">Transmembrane helix</keyword>
<organism evidence="3 4">
    <name type="scientific">Chryseolinea serpens</name>
    <dbReference type="NCBI Taxonomy" id="947013"/>
    <lineage>
        <taxon>Bacteria</taxon>
        <taxon>Pseudomonadati</taxon>
        <taxon>Bacteroidota</taxon>
        <taxon>Cytophagia</taxon>
        <taxon>Cytophagales</taxon>
        <taxon>Fulvivirgaceae</taxon>
        <taxon>Chryseolinea</taxon>
    </lineage>
</organism>
<proteinExistence type="predicted"/>
<dbReference type="AlphaFoldDB" id="A0A1M5L233"/>
<feature type="transmembrane region" description="Helical" evidence="1">
    <location>
        <begin position="404"/>
        <end position="423"/>
    </location>
</feature>
<evidence type="ECO:0000313" key="4">
    <source>
        <dbReference type="Proteomes" id="UP000184212"/>
    </source>
</evidence>
<gene>
    <name evidence="3" type="ORF">SAMN04488109_0968</name>
</gene>
<dbReference type="Proteomes" id="UP000184212">
    <property type="component" value="Unassembled WGS sequence"/>
</dbReference>
<evidence type="ECO:0000256" key="2">
    <source>
        <dbReference type="SAM" id="SignalP"/>
    </source>
</evidence>
<keyword evidence="1" id="KW-0812">Transmembrane</keyword>
<dbReference type="STRING" id="947013.SAMN04488109_0968"/>
<dbReference type="EMBL" id="FQWQ01000001">
    <property type="protein sequence ID" value="SHG59051.1"/>
    <property type="molecule type" value="Genomic_DNA"/>
</dbReference>
<evidence type="ECO:0000313" key="3">
    <source>
        <dbReference type="EMBL" id="SHG59051.1"/>
    </source>
</evidence>
<reference evidence="3 4" key="1">
    <citation type="submission" date="2016-11" db="EMBL/GenBank/DDBJ databases">
        <authorList>
            <person name="Jaros S."/>
            <person name="Januszkiewicz K."/>
            <person name="Wedrychowicz H."/>
        </authorList>
    </citation>
    <scope>NUCLEOTIDE SEQUENCE [LARGE SCALE GENOMIC DNA]</scope>
    <source>
        <strain evidence="3 4">DSM 24574</strain>
    </source>
</reference>
<feature type="transmembrane region" description="Helical" evidence="1">
    <location>
        <begin position="435"/>
        <end position="458"/>
    </location>
</feature>
<keyword evidence="1" id="KW-0472">Membrane</keyword>
<name>A0A1M5L233_9BACT</name>
<sequence length="459" mass="53300">MKIPSAVVKNSIILIIALSFSTPCHGQLDSAFFNEWQLSAGHSFDYHDSISGKIKNTAWGKRGFTIYLSGDVRFALHQMTVAVGKNSLLIIENPTRIELNLRGRSKRQHALSENTFYQADMSIFGSRVSLTTFESGSTMTVGEAYFHDTVSLETRKYNGSWEYCGLEKKLLASHNFIEYISFENCGFREGANFNFSSLNHFPVFKNCTIKGKLDLSYTKIDSTSIPFFNTPFFNTPLPDSIDLSHSKLGQELDLTTTFLRKGINTCCLNLFETDASKIKLQYRNFQLYFVDSVHYNKKYYDGVSSTYERLLAGLKTNGFTDSYRKLDIEYHDWQKHFDSSLWIADLWWRYGYQKWRIVLYSLSAVLFFSFFNYRLYDKLQAVYPNDKLDLSHIPENRNLTIQTIKRYIAILLYTGIIFFRFNIDLKNMEFFPLRYSLLIIFQYTIGLVCTGFLINWIIG</sequence>
<evidence type="ECO:0000256" key="1">
    <source>
        <dbReference type="SAM" id="Phobius"/>
    </source>
</evidence>
<protein>
    <recommendedName>
        <fullName evidence="5">Pentapeptide repeat-containing protein</fullName>
    </recommendedName>
</protein>
<feature type="transmembrane region" description="Helical" evidence="1">
    <location>
        <begin position="357"/>
        <end position="376"/>
    </location>
</feature>
<keyword evidence="2" id="KW-0732">Signal</keyword>
<keyword evidence="4" id="KW-1185">Reference proteome</keyword>
<feature type="chain" id="PRO_5012522324" description="Pentapeptide repeat-containing protein" evidence="2">
    <location>
        <begin position="27"/>
        <end position="459"/>
    </location>
</feature>
<accession>A0A1M5L233</accession>
<feature type="signal peptide" evidence="2">
    <location>
        <begin position="1"/>
        <end position="26"/>
    </location>
</feature>
<evidence type="ECO:0008006" key="5">
    <source>
        <dbReference type="Google" id="ProtNLM"/>
    </source>
</evidence>